<keyword evidence="4" id="KW-1185">Reference proteome</keyword>
<proteinExistence type="predicted"/>
<dbReference type="InterPro" id="IPR002492">
    <property type="entry name" value="Transposase_Tc1-like"/>
</dbReference>
<comment type="subcellular location">
    <subcellularLocation>
        <location evidence="1">Nucleus</location>
    </subcellularLocation>
</comment>
<dbReference type="GO" id="GO:0003677">
    <property type="term" value="F:DNA binding"/>
    <property type="evidence" value="ECO:0007669"/>
    <property type="project" value="InterPro"/>
</dbReference>
<name>A0A8J5MW80_HOMAM</name>
<accession>A0A8J5MW80</accession>
<organism evidence="3 4">
    <name type="scientific">Homarus americanus</name>
    <name type="common">American lobster</name>
    <dbReference type="NCBI Taxonomy" id="6706"/>
    <lineage>
        <taxon>Eukaryota</taxon>
        <taxon>Metazoa</taxon>
        <taxon>Ecdysozoa</taxon>
        <taxon>Arthropoda</taxon>
        <taxon>Crustacea</taxon>
        <taxon>Multicrustacea</taxon>
        <taxon>Malacostraca</taxon>
        <taxon>Eumalacostraca</taxon>
        <taxon>Eucarida</taxon>
        <taxon>Decapoda</taxon>
        <taxon>Pleocyemata</taxon>
        <taxon>Astacidea</taxon>
        <taxon>Nephropoidea</taxon>
        <taxon>Nephropidae</taxon>
        <taxon>Homarus</taxon>
    </lineage>
</organism>
<protein>
    <submittedName>
        <fullName evidence="3">Putative Transposable element Tc1 transposase-like 36</fullName>
    </submittedName>
</protein>
<dbReference type="AlphaFoldDB" id="A0A8J5MW80"/>
<dbReference type="GO" id="GO:0015074">
    <property type="term" value="P:DNA integration"/>
    <property type="evidence" value="ECO:0007669"/>
    <property type="project" value="InterPro"/>
</dbReference>
<comment type="caution">
    <text evidence="3">The sequence shown here is derived from an EMBL/GenBank/DDBJ whole genome shotgun (WGS) entry which is preliminary data.</text>
</comment>
<dbReference type="Gene3D" id="3.30.420.10">
    <property type="entry name" value="Ribonuclease H-like superfamily/Ribonuclease H"/>
    <property type="match status" value="1"/>
</dbReference>
<dbReference type="GO" id="GO:0006313">
    <property type="term" value="P:DNA transposition"/>
    <property type="evidence" value="ECO:0007669"/>
    <property type="project" value="InterPro"/>
</dbReference>
<dbReference type="GO" id="GO:0005634">
    <property type="term" value="C:nucleus"/>
    <property type="evidence" value="ECO:0007669"/>
    <property type="project" value="UniProtKB-SubCell"/>
</dbReference>
<evidence type="ECO:0000256" key="1">
    <source>
        <dbReference type="ARBA" id="ARBA00004123"/>
    </source>
</evidence>
<sequence>MNTTQQRLTTRAQIIALREEGLTVRAIADRPAVSTSTVKRWIRRYAETGILTDLGIKKTTSPTDYSTRVEDAVIIAAIRNNLFNLSPSERHSAQTVRSRLHEADIQHRVPAIKERLTDHHRTGRLQFAQQYVGEDPEFWSRVVFTDEKIFASTNHRKIHLWRPNCTRYDRAHIYEVAGSGHVTLNVWCYISLHDMGDVFQIQGSTTHHHRPLVFMTAVPPTTTAHCPLVFMTPAHCSTTTTTPTGIHDPSTTPTGIGLLPPPNCIHPSHPTAHWYS</sequence>
<evidence type="ECO:0000313" key="4">
    <source>
        <dbReference type="Proteomes" id="UP000747542"/>
    </source>
</evidence>
<dbReference type="Pfam" id="PF13384">
    <property type="entry name" value="HTH_23"/>
    <property type="match status" value="1"/>
</dbReference>
<dbReference type="SUPFAM" id="SSF46689">
    <property type="entry name" value="Homeodomain-like"/>
    <property type="match status" value="1"/>
</dbReference>
<dbReference type="InterPro" id="IPR036397">
    <property type="entry name" value="RNaseH_sf"/>
</dbReference>
<feature type="domain" description="Transposase Tc1-like" evidence="2">
    <location>
        <begin position="91"/>
        <end position="132"/>
    </location>
</feature>
<gene>
    <name evidence="3" type="primary">tc1a-L36</name>
    <name evidence="3" type="ORF">Hamer_G007140</name>
</gene>
<dbReference type="Pfam" id="PF01498">
    <property type="entry name" value="HTH_Tnp_Tc3_2"/>
    <property type="match status" value="1"/>
</dbReference>
<dbReference type="Gene3D" id="1.10.10.10">
    <property type="entry name" value="Winged helix-like DNA-binding domain superfamily/Winged helix DNA-binding domain"/>
    <property type="match status" value="1"/>
</dbReference>
<dbReference type="EMBL" id="JAHLQT010024345">
    <property type="protein sequence ID" value="KAG7165334.1"/>
    <property type="molecule type" value="Genomic_DNA"/>
</dbReference>
<dbReference type="InterPro" id="IPR036388">
    <property type="entry name" value="WH-like_DNA-bd_sf"/>
</dbReference>
<dbReference type="InterPro" id="IPR009057">
    <property type="entry name" value="Homeodomain-like_sf"/>
</dbReference>
<evidence type="ECO:0000313" key="3">
    <source>
        <dbReference type="EMBL" id="KAG7165334.1"/>
    </source>
</evidence>
<feature type="non-terminal residue" evidence="3">
    <location>
        <position position="276"/>
    </location>
</feature>
<evidence type="ECO:0000259" key="2">
    <source>
        <dbReference type="Pfam" id="PF01498"/>
    </source>
</evidence>
<reference evidence="3" key="1">
    <citation type="journal article" date="2021" name="Sci. Adv.">
        <title>The American lobster genome reveals insights on longevity, neural, and immune adaptations.</title>
        <authorList>
            <person name="Polinski J.M."/>
            <person name="Zimin A.V."/>
            <person name="Clark K.F."/>
            <person name="Kohn A.B."/>
            <person name="Sadowski N."/>
            <person name="Timp W."/>
            <person name="Ptitsyn A."/>
            <person name="Khanna P."/>
            <person name="Romanova D.Y."/>
            <person name="Williams P."/>
            <person name="Greenwood S.J."/>
            <person name="Moroz L.L."/>
            <person name="Walt D.R."/>
            <person name="Bodnar A.G."/>
        </authorList>
    </citation>
    <scope>NUCLEOTIDE SEQUENCE</scope>
    <source>
        <strain evidence="3">GMGI-L3</strain>
    </source>
</reference>
<dbReference type="Proteomes" id="UP000747542">
    <property type="component" value="Unassembled WGS sequence"/>
</dbReference>